<accession>A0A168PL49</accession>
<protein>
    <submittedName>
        <fullName evidence="2">Uncharacterized protein</fullName>
    </submittedName>
</protein>
<organism evidence="2 3">
    <name type="scientific">Paenibacillus antarcticus</name>
    <dbReference type="NCBI Taxonomy" id="253703"/>
    <lineage>
        <taxon>Bacteria</taxon>
        <taxon>Bacillati</taxon>
        <taxon>Bacillota</taxon>
        <taxon>Bacilli</taxon>
        <taxon>Bacillales</taxon>
        <taxon>Paenibacillaceae</taxon>
        <taxon>Paenibacillus</taxon>
    </lineage>
</organism>
<reference evidence="2 3" key="1">
    <citation type="submission" date="2016-03" db="EMBL/GenBank/DDBJ databases">
        <title>Draft genome sequence of Paenibacillus antarcticus CECT 5836.</title>
        <authorList>
            <person name="Shin S.-K."/>
            <person name="Yi H."/>
        </authorList>
    </citation>
    <scope>NUCLEOTIDE SEQUENCE [LARGE SCALE GENOMIC DNA]</scope>
    <source>
        <strain evidence="2 3">CECT 5836</strain>
    </source>
</reference>
<dbReference type="AlphaFoldDB" id="A0A168PL49"/>
<proteinExistence type="predicted"/>
<feature type="transmembrane region" description="Helical" evidence="1">
    <location>
        <begin position="6"/>
        <end position="26"/>
    </location>
</feature>
<evidence type="ECO:0000313" key="2">
    <source>
        <dbReference type="EMBL" id="OAB46873.1"/>
    </source>
</evidence>
<keyword evidence="3" id="KW-1185">Reference proteome</keyword>
<gene>
    <name evidence="2" type="ORF">PBAT_09420</name>
</gene>
<dbReference type="OrthoDB" id="2652483at2"/>
<evidence type="ECO:0000313" key="3">
    <source>
        <dbReference type="Proteomes" id="UP000077355"/>
    </source>
</evidence>
<keyword evidence="1" id="KW-1133">Transmembrane helix</keyword>
<dbReference type="Proteomes" id="UP000077355">
    <property type="component" value="Unassembled WGS sequence"/>
</dbReference>
<sequence>MKFRILPIALTVVISGSLLFGGWFIYKQVKVQNPLQNIATEYEGVNNARLNITNDEVIVKLDVEPGTRLPGLVQQLKTEGKSILGKRTLKLDVKEHTTANINEFWDKAMFPVAEAMENKRYTQIVDKLKEMEQGSNVKVKTEMDDQNVYISLTDGEGSKFIILPRDPNVLGVWKNA</sequence>
<name>A0A168PL49_9BACL</name>
<dbReference type="RefSeq" id="WP_068648854.1">
    <property type="nucleotide sequence ID" value="NZ_CP043611.1"/>
</dbReference>
<comment type="caution">
    <text evidence="2">The sequence shown here is derived from an EMBL/GenBank/DDBJ whole genome shotgun (WGS) entry which is preliminary data.</text>
</comment>
<keyword evidence="1" id="KW-0812">Transmembrane</keyword>
<evidence type="ECO:0000256" key="1">
    <source>
        <dbReference type="SAM" id="Phobius"/>
    </source>
</evidence>
<keyword evidence="1" id="KW-0472">Membrane</keyword>
<dbReference type="EMBL" id="LVJI01000014">
    <property type="protein sequence ID" value="OAB46873.1"/>
    <property type="molecule type" value="Genomic_DNA"/>
</dbReference>